<dbReference type="CDD" id="cd04179">
    <property type="entry name" value="DPM_DPG-synthase_like"/>
    <property type="match status" value="1"/>
</dbReference>
<name>A0A3P1T896_9ACTN</name>
<evidence type="ECO:0000313" key="3">
    <source>
        <dbReference type="EMBL" id="RRD05405.1"/>
    </source>
</evidence>
<dbReference type="EMBL" id="RQZG01000006">
    <property type="protein sequence ID" value="RRD05405.1"/>
    <property type="molecule type" value="Genomic_DNA"/>
</dbReference>
<dbReference type="Pfam" id="PF00535">
    <property type="entry name" value="Glycos_transf_2"/>
    <property type="match status" value="1"/>
</dbReference>
<evidence type="ECO:0000313" key="4">
    <source>
        <dbReference type="Proteomes" id="UP000280819"/>
    </source>
</evidence>
<comment type="similarity">
    <text evidence="1">Belongs to the glycosyltransferase 2 family.</text>
</comment>
<comment type="caution">
    <text evidence="3">The sequence shown here is derived from an EMBL/GenBank/DDBJ whole genome shotgun (WGS) entry which is preliminary data.</text>
</comment>
<accession>A0A3P1T896</accession>
<dbReference type="SUPFAM" id="SSF53448">
    <property type="entry name" value="Nucleotide-diphospho-sugar transferases"/>
    <property type="match status" value="1"/>
</dbReference>
<dbReference type="AlphaFoldDB" id="A0A3P1T896"/>
<protein>
    <submittedName>
        <fullName evidence="3">Glycosyltransferase family 2 protein</fullName>
    </submittedName>
</protein>
<dbReference type="PANTHER" id="PTHR48090:SF7">
    <property type="entry name" value="RFBJ PROTEIN"/>
    <property type="match status" value="1"/>
</dbReference>
<dbReference type="InterPro" id="IPR050256">
    <property type="entry name" value="Glycosyltransferase_2"/>
</dbReference>
<feature type="domain" description="Glycosyltransferase 2-like" evidence="2">
    <location>
        <begin position="11"/>
        <end position="164"/>
    </location>
</feature>
<keyword evidence="3" id="KW-0808">Transferase</keyword>
<reference evidence="3 4" key="1">
    <citation type="submission" date="2018-11" db="EMBL/GenBank/DDBJ databases">
        <title>Genomes From Bacteria Associated with the Canine Oral Cavity: a Test Case for Automated Genome-Based Taxonomic Assignment.</title>
        <authorList>
            <person name="Coil D.A."/>
            <person name="Jospin G."/>
            <person name="Darling A.E."/>
            <person name="Wallis C."/>
            <person name="Davis I.J."/>
            <person name="Harris S."/>
            <person name="Eisen J.A."/>
            <person name="Holcombe L.J."/>
            <person name="O'Flynn C."/>
        </authorList>
    </citation>
    <scope>NUCLEOTIDE SEQUENCE [LARGE SCALE GENOMIC DNA]</scope>
    <source>
        <strain evidence="3 4">OH887_COT-365</strain>
    </source>
</reference>
<proteinExistence type="inferred from homology"/>
<dbReference type="InterPro" id="IPR001173">
    <property type="entry name" value="Glyco_trans_2-like"/>
</dbReference>
<sequence>MAHRTYSPRVSIVIPTKNEARNLEVLIPDLPDVHQVVLVDANSTDDTVDVARRMLDNLTVVQQTRKGKGNALVCGMHAATGDVIVTLDADGSADPCEIESFVQALVDGADFAKGSRYLPGGGSVDLTLLRSTGNRWLNRISNLRLGTHFTDLCYGYNAFWRDILPALKLPDPDQPTPVDGSGIWGDGFEIETLVAVRVAQAGLAVTEVPSFELDRIHGESNLRTFADGQRVLRTIAVETHRGGRAKPSRLVTAPARHHSPDCRLRTRDWESTTSAMAA</sequence>
<evidence type="ECO:0000256" key="1">
    <source>
        <dbReference type="ARBA" id="ARBA00006739"/>
    </source>
</evidence>
<dbReference type="Proteomes" id="UP000280819">
    <property type="component" value="Unassembled WGS sequence"/>
</dbReference>
<dbReference type="InterPro" id="IPR029044">
    <property type="entry name" value="Nucleotide-diphossugar_trans"/>
</dbReference>
<dbReference type="RefSeq" id="WP_124844188.1">
    <property type="nucleotide sequence ID" value="NZ_JAUNKP010000022.1"/>
</dbReference>
<dbReference type="Gene3D" id="3.90.550.10">
    <property type="entry name" value="Spore Coat Polysaccharide Biosynthesis Protein SpsA, Chain A"/>
    <property type="match status" value="1"/>
</dbReference>
<gene>
    <name evidence="3" type="ORF">EII34_06635</name>
</gene>
<dbReference type="GO" id="GO:0016740">
    <property type="term" value="F:transferase activity"/>
    <property type="evidence" value="ECO:0007669"/>
    <property type="project" value="UniProtKB-KW"/>
</dbReference>
<evidence type="ECO:0000259" key="2">
    <source>
        <dbReference type="Pfam" id="PF00535"/>
    </source>
</evidence>
<organism evidence="3 4">
    <name type="scientific">Arachnia propionica</name>
    <dbReference type="NCBI Taxonomy" id="1750"/>
    <lineage>
        <taxon>Bacteria</taxon>
        <taxon>Bacillati</taxon>
        <taxon>Actinomycetota</taxon>
        <taxon>Actinomycetes</taxon>
        <taxon>Propionibacteriales</taxon>
        <taxon>Propionibacteriaceae</taxon>
        <taxon>Arachnia</taxon>
    </lineage>
</organism>
<dbReference type="PANTHER" id="PTHR48090">
    <property type="entry name" value="UNDECAPRENYL-PHOSPHATE 4-DEOXY-4-FORMAMIDO-L-ARABINOSE TRANSFERASE-RELATED"/>
    <property type="match status" value="1"/>
</dbReference>
<dbReference type="OrthoDB" id="3177103at2"/>